<dbReference type="GO" id="GO:0008236">
    <property type="term" value="F:serine-type peptidase activity"/>
    <property type="evidence" value="ECO:0007669"/>
    <property type="project" value="UniProtKB-KW"/>
</dbReference>
<feature type="domain" description="Peptidase S49" evidence="5">
    <location>
        <begin position="89"/>
        <end position="226"/>
    </location>
</feature>
<gene>
    <name evidence="6" type="ORF">E2C06_24530</name>
</gene>
<evidence type="ECO:0000313" key="6">
    <source>
        <dbReference type="EMBL" id="TDH59967.1"/>
    </source>
</evidence>
<dbReference type="CDD" id="cd07023">
    <property type="entry name" value="S49_Sppa_N_C"/>
    <property type="match status" value="1"/>
</dbReference>
<dbReference type="OrthoDB" id="9764363at2"/>
<dbReference type="SUPFAM" id="SSF52096">
    <property type="entry name" value="ClpP/crotonase"/>
    <property type="match status" value="1"/>
</dbReference>
<dbReference type="Pfam" id="PF01343">
    <property type="entry name" value="Peptidase_S49"/>
    <property type="match status" value="1"/>
</dbReference>
<protein>
    <submittedName>
        <fullName evidence="6">S49 family peptidase</fullName>
    </submittedName>
</protein>
<dbReference type="Gene3D" id="6.20.330.10">
    <property type="match status" value="1"/>
</dbReference>
<organism evidence="6 7">
    <name type="scientific">Dankookia rubra</name>
    <dbReference type="NCBI Taxonomy" id="1442381"/>
    <lineage>
        <taxon>Bacteria</taxon>
        <taxon>Pseudomonadati</taxon>
        <taxon>Pseudomonadota</taxon>
        <taxon>Alphaproteobacteria</taxon>
        <taxon>Acetobacterales</taxon>
        <taxon>Roseomonadaceae</taxon>
        <taxon>Dankookia</taxon>
    </lineage>
</organism>
<keyword evidence="2" id="KW-0645">Protease</keyword>
<evidence type="ECO:0000256" key="2">
    <source>
        <dbReference type="ARBA" id="ARBA00022670"/>
    </source>
</evidence>
<evidence type="ECO:0000313" key="7">
    <source>
        <dbReference type="Proteomes" id="UP000295096"/>
    </source>
</evidence>
<evidence type="ECO:0000256" key="1">
    <source>
        <dbReference type="ARBA" id="ARBA00008683"/>
    </source>
</evidence>
<dbReference type="EMBL" id="SMSJ01000048">
    <property type="protein sequence ID" value="TDH59967.1"/>
    <property type="molecule type" value="Genomic_DNA"/>
</dbReference>
<keyword evidence="7" id="KW-1185">Reference proteome</keyword>
<dbReference type="InterPro" id="IPR029045">
    <property type="entry name" value="ClpP/crotonase-like_dom_sf"/>
</dbReference>
<name>A0A4R5QCC7_9PROT</name>
<sequence length="279" mass="29630">MPPRPGASLPGMNIPFLSRHPRVALVRLQGAIAARPGFGGGISLATTGPVLDRAFGLKRLSAVFLVINSPGGSPVQSSLVAARIRRLAEEKKLPVIACVEDAAASGGYWIACAADEIVADPSSILGSIGVIASGFGFQGALERLGVERRLRTAGTEKSFWDPFRPESPEDAARLETLLGDLHGEFRAWVTARRGARLKAPPEEVFTGRFWPGRRAVELGLADRLGDAAGEAKRRFGEKVRLVPVGGPRPSLLRRLLPGLSAEAVLAAVEERAAWARLGL</sequence>
<comment type="similarity">
    <text evidence="1">Belongs to the peptidase S49 family.</text>
</comment>
<dbReference type="InterPro" id="IPR047272">
    <property type="entry name" value="S49_SppA_C"/>
</dbReference>
<evidence type="ECO:0000259" key="5">
    <source>
        <dbReference type="Pfam" id="PF01343"/>
    </source>
</evidence>
<dbReference type="GO" id="GO:0006508">
    <property type="term" value="P:proteolysis"/>
    <property type="evidence" value="ECO:0007669"/>
    <property type="project" value="UniProtKB-KW"/>
</dbReference>
<dbReference type="PANTHER" id="PTHR42987">
    <property type="entry name" value="PEPTIDASE S49"/>
    <property type="match status" value="1"/>
</dbReference>
<dbReference type="AlphaFoldDB" id="A0A4R5QCC7"/>
<dbReference type="Proteomes" id="UP000295096">
    <property type="component" value="Unassembled WGS sequence"/>
</dbReference>
<proteinExistence type="inferred from homology"/>
<accession>A0A4R5QCC7</accession>
<keyword evidence="4" id="KW-0720">Serine protease</keyword>
<evidence type="ECO:0000256" key="3">
    <source>
        <dbReference type="ARBA" id="ARBA00022801"/>
    </source>
</evidence>
<keyword evidence="3" id="KW-0378">Hydrolase</keyword>
<dbReference type="Gene3D" id="3.90.226.10">
    <property type="entry name" value="2-enoyl-CoA Hydratase, Chain A, domain 1"/>
    <property type="match status" value="1"/>
</dbReference>
<reference evidence="6 7" key="1">
    <citation type="journal article" date="2016" name="J. Microbiol.">
        <title>Dankookia rubra gen. nov., sp. nov., an alphaproteobacterium isolated from sediment of a shallow stream.</title>
        <authorList>
            <person name="Kim W.H."/>
            <person name="Kim D.H."/>
            <person name="Kang K."/>
            <person name="Ahn T.Y."/>
        </authorList>
    </citation>
    <scope>NUCLEOTIDE SEQUENCE [LARGE SCALE GENOMIC DNA]</scope>
    <source>
        <strain evidence="6 7">JCM30602</strain>
    </source>
</reference>
<dbReference type="InterPro" id="IPR002142">
    <property type="entry name" value="Peptidase_S49"/>
</dbReference>
<dbReference type="PANTHER" id="PTHR42987:SF8">
    <property type="entry name" value="PROTEINASE"/>
    <property type="match status" value="1"/>
</dbReference>
<comment type="caution">
    <text evidence="6">The sequence shown here is derived from an EMBL/GenBank/DDBJ whole genome shotgun (WGS) entry which is preliminary data.</text>
</comment>
<evidence type="ECO:0000256" key="4">
    <source>
        <dbReference type="ARBA" id="ARBA00022825"/>
    </source>
</evidence>